<evidence type="ECO:0000313" key="9">
    <source>
        <dbReference type="Proteomes" id="UP000248544"/>
    </source>
</evidence>
<evidence type="ECO:0000256" key="1">
    <source>
        <dbReference type="ARBA" id="ARBA00004141"/>
    </source>
</evidence>
<dbReference type="PANTHER" id="PTHR43229:SF2">
    <property type="entry name" value="NODULATION PROTEIN J"/>
    <property type="match status" value="1"/>
</dbReference>
<keyword evidence="3 6" id="KW-1133">Transmembrane helix</keyword>
<evidence type="ECO:0000256" key="2">
    <source>
        <dbReference type="ARBA" id="ARBA00022692"/>
    </source>
</evidence>
<dbReference type="InterPro" id="IPR000412">
    <property type="entry name" value="ABC_2_transport"/>
</dbReference>
<gene>
    <name evidence="8" type="ORF">C1I98_05600</name>
</gene>
<evidence type="ECO:0000256" key="3">
    <source>
        <dbReference type="ARBA" id="ARBA00022989"/>
    </source>
</evidence>
<comment type="subcellular location">
    <subcellularLocation>
        <location evidence="6">Cell membrane</location>
        <topology evidence="6">Multi-pass membrane protein</topology>
    </subcellularLocation>
    <subcellularLocation>
        <location evidence="1">Membrane</location>
        <topology evidence="1">Multi-pass membrane protein</topology>
    </subcellularLocation>
</comment>
<dbReference type="PROSITE" id="PS51012">
    <property type="entry name" value="ABC_TM2"/>
    <property type="match status" value="1"/>
</dbReference>
<keyword evidence="4 6" id="KW-0472">Membrane</keyword>
<dbReference type="EMBL" id="POUA01000025">
    <property type="protein sequence ID" value="PZG53365.1"/>
    <property type="molecule type" value="Genomic_DNA"/>
</dbReference>
<feature type="transmembrane region" description="Helical" evidence="6">
    <location>
        <begin position="45"/>
        <end position="64"/>
    </location>
</feature>
<evidence type="ECO:0000313" key="8">
    <source>
        <dbReference type="EMBL" id="PZG53365.1"/>
    </source>
</evidence>
<feature type="transmembrane region" description="Helical" evidence="6">
    <location>
        <begin position="188"/>
        <end position="204"/>
    </location>
</feature>
<keyword evidence="6" id="KW-0813">Transport</keyword>
<reference evidence="8 9" key="1">
    <citation type="submission" date="2018-01" db="EMBL/GenBank/DDBJ databases">
        <title>Draft genome sequence of Sphaerisporangium sp. 7K107.</title>
        <authorList>
            <person name="Sahin N."/>
            <person name="Saygin H."/>
            <person name="Ay H."/>
        </authorList>
    </citation>
    <scope>NUCLEOTIDE SEQUENCE [LARGE SCALE GENOMIC DNA]</scope>
    <source>
        <strain evidence="8 9">7K107</strain>
    </source>
</reference>
<dbReference type="InterPro" id="IPR047817">
    <property type="entry name" value="ABC2_TM_bact-type"/>
</dbReference>
<protein>
    <recommendedName>
        <fullName evidence="6">Transport permease protein</fullName>
    </recommendedName>
</protein>
<organism evidence="8 9">
    <name type="scientific">Spongiactinospora gelatinilytica</name>
    <dbReference type="NCBI Taxonomy" id="2666298"/>
    <lineage>
        <taxon>Bacteria</taxon>
        <taxon>Bacillati</taxon>
        <taxon>Actinomycetota</taxon>
        <taxon>Actinomycetes</taxon>
        <taxon>Streptosporangiales</taxon>
        <taxon>Streptosporangiaceae</taxon>
        <taxon>Spongiactinospora</taxon>
    </lineage>
</organism>
<dbReference type="Proteomes" id="UP000248544">
    <property type="component" value="Unassembled WGS sequence"/>
</dbReference>
<proteinExistence type="inferred from homology"/>
<dbReference type="PANTHER" id="PTHR43229">
    <property type="entry name" value="NODULATION PROTEIN J"/>
    <property type="match status" value="1"/>
</dbReference>
<dbReference type="GO" id="GO:0046677">
    <property type="term" value="P:response to antibiotic"/>
    <property type="evidence" value="ECO:0007669"/>
    <property type="project" value="UniProtKB-KW"/>
</dbReference>
<evidence type="ECO:0000256" key="4">
    <source>
        <dbReference type="ARBA" id="ARBA00023136"/>
    </source>
</evidence>
<comment type="similarity">
    <text evidence="6">Belongs to the ABC-2 integral membrane protein family.</text>
</comment>
<dbReference type="InterPro" id="IPR051784">
    <property type="entry name" value="Nod_factor_ABC_transporter"/>
</dbReference>
<dbReference type="RefSeq" id="WP_111165997.1">
    <property type="nucleotide sequence ID" value="NZ_POUA01000025.1"/>
</dbReference>
<dbReference type="PIRSF" id="PIRSF006648">
    <property type="entry name" value="DrrB"/>
    <property type="match status" value="1"/>
</dbReference>
<accession>A0A2W2HP14</accession>
<feature type="transmembrane region" description="Helical" evidence="6">
    <location>
        <begin position="242"/>
        <end position="261"/>
    </location>
</feature>
<feature type="transmembrane region" description="Helical" evidence="6">
    <location>
        <begin position="127"/>
        <end position="145"/>
    </location>
</feature>
<keyword evidence="5" id="KW-0046">Antibiotic resistance</keyword>
<comment type="caution">
    <text evidence="6">Lacks conserved residue(s) required for the propagation of feature annotation.</text>
</comment>
<feature type="domain" description="ABC transmembrane type-2" evidence="7">
    <location>
        <begin position="40"/>
        <end position="267"/>
    </location>
</feature>
<comment type="caution">
    <text evidence="8">The sequence shown here is derived from an EMBL/GenBank/DDBJ whole genome shotgun (WGS) entry which is preliminary data.</text>
</comment>
<name>A0A2W2HP14_9ACTN</name>
<keyword evidence="9" id="KW-1185">Reference proteome</keyword>
<dbReference type="GO" id="GO:0140359">
    <property type="term" value="F:ABC-type transporter activity"/>
    <property type="evidence" value="ECO:0007669"/>
    <property type="project" value="InterPro"/>
</dbReference>
<dbReference type="GO" id="GO:0043190">
    <property type="term" value="C:ATP-binding cassette (ABC) transporter complex"/>
    <property type="evidence" value="ECO:0007669"/>
    <property type="project" value="InterPro"/>
</dbReference>
<evidence type="ECO:0000259" key="7">
    <source>
        <dbReference type="PROSITE" id="PS51012"/>
    </source>
</evidence>
<keyword evidence="2 6" id="KW-0812">Transmembrane</keyword>
<keyword evidence="6" id="KW-1003">Cell membrane</keyword>
<evidence type="ECO:0000256" key="6">
    <source>
        <dbReference type="RuleBase" id="RU361157"/>
    </source>
</evidence>
<dbReference type="AlphaFoldDB" id="A0A2W2HP14"/>
<dbReference type="Pfam" id="PF01061">
    <property type="entry name" value="ABC2_membrane"/>
    <property type="match status" value="1"/>
</dbReference>
<feature type="transmembrane region" description="Helical" evidence="6">
    <location>
        <begin position="151"/>
        <end position="176"/>
    </location>
</feature>
<evidence type="ECO:0000256" key="5">
    <source>
        <dbReference type="ARBA" id="ARBA00023251"/>
    </source>
</evidence>
<dbReference type="InterPro" id="IPR013525">
    <property type="entry name" value="ABC2_TM"/>
</dbReference>
<sequence length="269" mass="28934">MTTMPAAGPAAGPAAAPFAGARETLALTRRSLLHLKTNPEEIIELVVQPIVIVLMFTFVFGGAIKGDWRDYLQFALPGMLVQATLFATMRLGTALGTDFKKGVYDRFRSLPIARFAPLTGAILGEMVRYLLSIVVLLIVGTLLGFRIQTGIVATLAAVLLLLGFGFAMSWGSALLGLTMRAAESASEFAFLIILPLAFTGNLFVPTDTMPGWLQVWVNINPVTSIADTLRGLLLGGEVARPLLWSVVWIAGLTLVFAPLSIRRFRTKSG</sequence>